<dbReference type="RefSeq" id="WP_114369299.1">
    <property type="nucleotide sequence ID" value="NZ_QPEX01000027.1"/>
</dbReference>
<name>A0A368KTV9_9BACT</name>
<proteinExistence type="predicted"/>
<gene>
    <name evidence="3" type="ORF">DTL42_13685</name>
</gene>
<comment type="caution">
    <text evidence="3">The sequence shown here is derived from an EMBL/GenBank/DDBJ whole genome shotgun (WGS) entry which is preliminary data.</text>
</comment>
<evidence type="ECO:0000313" key="4">
    <source>
        <dbReference type="Proteomes" id="UP000253562"/>
    </source>
</evidence>
<sequence length="139" mass="14524">MMSRNYAWTPAGICFAVLLTCQGCFSSSSVPLADVAGVVTKDGKPVADATVVFSPTEGRPSSGTTDEQGVFHLQFTAEHEGAVLGTHNVTISLPGGGPPSGPVSSSKRPPRPQGSGIQEIHWPEPVTVEKSGNDFKFEL</sequence>
<protein>
    <submittedName>
        <fullName evidence="3">Carboxypeptidase regulatory-like domain-containing protein</fullName>
    </submittedName>
</protein>
<evidence type="ECO:0000256" key="2">
    <source>
        <dbReference type="SAM" id="SignalP"/>
    </source>
</evidence>
<keyword evidence="3" id="KW-0645">Protease</keyword>
<reference evidence="3 4" key="1">
    <citation type="submission" date="2018-07" db="EMBL/GenBank/DDBJ databases">
        <title>Comparative genomes isolates from brazilian mangrove.</title>
        <authorList>
            <person name="De Araujo J.E."/>
            <person name="Taketani R.G."/>
            <person name="Silva M.C.P."/>
            <person name="Lourenco M.V."/>
            <person name="Oliveira V.M."/>
            <person name="Andreote F.D."/>
        </authorList>
    </citation>
    <scope>NUCLEOTIDE SEQUENCE [LARGE SCALE GENOMIC DNA]</scope>
    <source>
        <strain evidence="3 4">HEX PRIS-MGV</strain>
    </source>
</reference>
<organism evidence="3 4">
    <name type="scientific">Bremerella cremea</name>
    <dbReference type="NCBI Taxonomy" id="1031537"/>
    <lineage>
        <taxon>Bacteria</taxon>
        <taxon>Pseudomonadati</taxon>
        <taxon>Planctomycetota</taxon>
        <taxon>Planctomycetia</taxon>
        <taxon>Pirellulales</taxon>
        <taxon>Pirellulaceae</taxon>
        <taxon>Bremerella</taxon>
    </lineage>
</organism>
<keyword evidence="3" id="KW-0378">Hydrolase</keyword>
<dbReference type="Gene3D" id="2.60.40.10">
    <property type="entry name" value="Immunoglobulins"/>
    <property type="match status" value="1"/>
</dbReference>
<keyword evidence="2" id="KW-0732">Signal</keyword>
<keyword evidence="3" id="KW-0121">Carboxypeptidase</keyword>
<dbReference type="SUPFAM" id="SSF49373">
    <property type="entry name" value="Invasin/intimin cell-adhesion fragments"/>
    <property type="match status" value="1"/>
</dbReference>
<dbReference type="Proteomes" id="UP000253562">
    <property type="component" value="Unassembled WGS sequence"/>
</dbReference>
<dbReference type="OrthoDB" id="290098at2"/>
<dbReference type="GO" id="GO:0004180">
    <property type="term" value="F:carboxypeptidase activity"/>
    <property type="evidence" value="ECO:0007669"/>
    <property type="project" value="UniProtKB-KW"/>
</dbReference>
<feature type="signal peptide" evidence="2">
    <location>
        <begin position="1"/>
        <end position="26"/>
    </location>
</feature>
<feature type="chain" id="PRO_5016835203" evidence="2">
    <location>
        <begin position="27"/>
        <end position="139"/>
    </location>
</feature>
<dbReference type="InterPro" id="IPR013783">
    <property type="entry name" value="Ig-like_fold"/>
</dbReference>
<evidence type="ECO:0000313" key="3">
    <source>
        <dbReference type="EMBL" id="RCS48251.1"/>
    </source>
</evidence>
<feature type="region of interest" description="Disordered" evidence="1">
    <location>
        <begin position="89"/>
        <end position="139"/>
    </location>
</feature>
<dbReference type="EMBL" id="QPEX01000027">
    <property type="protein sequence ID" value="RCS48251.1"/>
    <property type="molecule type" value="Genomic_DNA"/>
</dbReference>
<accession>A0A368KTV9</accession>
<dbReference type="AlphaFoldDB" id="A0A368KTV9"/>
<evidence type="ECO:0000256" key="1">
    <source>
        <dbReference type="SAM" id="MobiDB-lite"/>
    </source>
</evidence>
<dbReference type="InterPro" id="IPR008964">
    <property type="entry name" value="Invasin/intimin_cell_adhesion"/>
</dbReference>